<reference evidence="2 3" key="1">
    <citation type="journal article" date="2018" name="Nat. Ecol. Evol.">
        <title>Shark genomes provide insights into elasmobranch evolution and the origin of vertebrates.</title>
        <authorList>
            <person name="Hara Y"/>
            <person name="Yamaguchi K"/>
            <person name="Onimaru K"/>
            <person name="Kadota M"/>
            <person name="Koyanagi M"/>
            <person name="Keeley SD"/>
            <person name="Tatsumi K"/>
            <person name="Tanaka K"/>
            <person name="Motone F"/>
            <person name="Kageyama Y"/>
            <person name="Nozu R"/>
            <person name="Adachi N"/>
            <person name="Nishimura O"/>
            <person name="Nakagawa R"/>
            <person name="Tanegashima C"/>
            <person name="Kiyatake I"/>
            <person name="Matsumoto R"/>
            <person name="Murakumo K"/>
            <person name="Nishida K"/>
            <person name="Terakita A"/>
            <person name="Kuratani S"/>
            <person name="Sato K"/>
            <person name="Hyodo S Kuraku.S."/>
        </authorList>
    </citation>
    <scope>NUCLEOTIDE SEQUENCE [LARGE SCALE GENOMIC DNA]</scope>
</reference>
<protein>
    <submittedName>
        <fullName evidence="2">Uncharacterized protein</fullName>
    </submittedName>
</protein>
<keyword evidence="3" id="KW-1185">Reference proteome</keyword>
<dbReference type="EMBL" id="BEZZ01002583">
    <property type="protein sequence ID" value="GCC16838.1"/>
    <property type="molecule type" value="Genomic_DNA"/>
</dbReference>
<accession>A0A401RFA5</accession>
<proteinExistence type="predicted"/>
<dbReference type="AlphaFoldDB" id="A0A401RFA5"/>
<sequence>MAEAGDSSGPEAPGTDTDTESGPSGLLTRLPPGQDEAAVLASALQQLSSVARALTVNVRQMNSRLERALLDKEAVDELEAMLNRFLSRQSGVLPDR</sequence>
<evidence type="ECO:0000313" key="2">
    <source>
        <dbReference type="EMBL" id="GCC16838.1"/>
    </source>
</evidence>
<gene>
    <name evidence="2" type="ORF">chiPu_0020407</name>
</gene>
<organism evidence="2 3">
    <name type="scientific">Chiloscyllium punctatum</name>
    <name type="common">Brownbanded bambooshark</name>
    <name type="synonym">Hemiscyllium punctatum</name>
    <dbReference type="NCBI Taxonomy" id="137246"/>
    <lineage>
        <taxon>Eukaryota</taxon>
        <taxon>Metazoa</taxon>
        <taxon>Chordata</taxon>
        <taxon>Craniata</taxon>
        <taxon>Vertebrata</taxon>
        <taxon>Chondrichthyes</taxon>
        <taxon>Elasmobranchii</taxon>
        <taxon>Galeomorphii</taxon>
        <taxon>Galeoidea</taxon>
        <taxon>Orectolobiformes</taxon>
        <taxon>Hemiscylliidae</taxon>
        <taxon>Chiloscyllium</taxon>
    </lineage>
</organism>
<name>A0A401RFA5_CHIPU</name>
<dbReference type="Proteomes" id="UP000287033">
    <property type="component" value="Unassembled WGS sequence"/>
</dbReference>
<dbReference type="OMA" id="ANVRHIN"/>
<feature type="region of interest" description="Disordered" evidence="1">
    <location>
        <begin position="1"/>
        <end position="32"/>
    </location>
</feature>
<evidence type="ECO:0000313" key="3">
    <source>
        <dbReference type="Proteomes" id="UP000287033"/>
    </source>
</evidence>
<comment type="caution">
    <text evidence="2">The sequence shown here is derived from an EMBL/GenBank/DDBJ whole genome shotgun (WGS) entry which is preliminary data.</text>
</comment>
<evidence type="ECO:0000256" key="1">
    <source>
        <dbReference type="SAM" id="MobiDB-lite"/>
    </source>
</evidence>
<dbReference type="OrthoDB" id="9949485at2759"/>